<organism evidence="1 2">
    <name type="scientific">Malus domestica</name>
    <name type="common">Apple</name>
    <name type="synonym">Pyrus malus</name>
    <dbReference type="NCBI Taxonomy" id="3750"/>
    <lineage>
        <taxon>Eukaryota</taxon>
        <taxon>Viridiplantae</taxon>
        <taxon>Streptophyta</taxon>
        <taxon>Embryophyta</taxon>
        <taxon>Tracheophyta</taxon>
        <taxon>Spermatophyta</taxon>
        <taxon>Magnoliopsida</taxon>
        <taxon>eudicotyledons</taxon>
        <taxon>Gunneridae</taxon>
        <taxon>Pentapetalae</taxon>
        <taxon>rosids</taxon>
        <taxon>fabids</taxon>
        <taxon>Rosales</taxon>
        <taxon>Rosaceae</taxon>
        <taxon>Amygdaloideae</taxon>
        <taxon>Maleae</taxon>
        <taxon>Malus</taxon>
    </lineage>
</organism>
<evidence type="ECO:0000313" key="2">
    <source>
        <dbReference type="Proteomes" id="UP000290289"/>
    </source>
</evidence>
<dbReference type="EMBL" id="RDQH01000337">
    <property type="protein sequence ID" value="RXH84614.1"/>
    <property type="molecule type" value="Genomic_DNA"/>
</dbReference>
<keyword evidence="2" id="KW-1185">Reference proteome</keyword>
<dbReference type="Proteomes" id="UP000290289">
    <property type="component" value="Chromosome 11"/>
</dbReference>
<dbReference type="Gene3D" id="1.10.238.10">
    <property type="entry name" value="EF-hand"/>
    <property type="match status" value="2"/>
</dbReference>
<gene>
    <name evidence="1" type="ORF">DVH24_032898</name>
</gene>
<dbReference type="AlphaFoldDB" id="A0A498IQV7"/>
<accession>A0A498IQV7</accession>
<sequence>MVLKMREKVAAAAVGKKKIVAEKKWREVGGVFMFSPTQQADAGGNETIDYDEFIAATMHLNWMDREHLYTTF</sequence>
<evidence type="ECO:0008006" key="3">
    <source>
        <dbReference type="Google" id="ProtNLM"/>
    </source>
</evidence>
<name>A0A498IQV7_MALDO</name>
<proteinExistence type="predicted"/>
<comment type="caution">
    <text evidence="1">The sequence shown here is derived from an EMBL/GenBank/DDBJ whole genome shotgun (WGS) entry which is preliminary data.</text>
</comment>
<evidence type="ECO:0000313" key="1">
    <source>
        <dbReference type="EMBL" id="RXH84614.1"/>
    </source>
</evidence>
<protein>
    <recommendedName>
        <fullName evidence="3">EF-hand domain-containing protein</fullName>
    </recommendedName>
</protein>
<reference evidence="1 2" key="1">
    <citation type="submission" date="2018-10" db="EMBL/GenBank/DDBJ databases">
        <title>A high-quality apple genome assembly.</title>
        <authorList>
            <person name="Hu J."/>
        </authorList>
    </citation>
    <scope>NUCLEOTIDE SEQUENCE [LARGE SCALE GENOMIC DNA]</scope>
    <source>
        <strain evidence="2">cv. HFTH1</strain>
        <tissue evidence="1">Young leaf</tissue>
    </source>
</reference>